<organism evidence="1 2">
    <name type="scientific">Pseudomonas parafulva</name>
    <dbReference type="NCBI Taxonomy" id="157782"/>
    <lineage>
        <taxon>Bacteria</taxon>
        <taxon>Pseudomonadati</taxon>
        <taxon>Pseudomonadota</taxon>
        <taxon>Gammaproteobacteria</taxon>
        <taxon>Pseudomonadales</taxon>
        <taxon>Pseudomonadaceae</taxon>
        <taxon>Pseudomonas</taxon>
    </lineage>
</organism>
<name>A0AAI8KE70_9PSED</name>
<evidence type="ECO:0000313" key="2">
    <source>
        <dbReference type="Proteomes" id="UP000258127"/>
    </source>
</evidence>
<proteinExistence type="predicted"/>
<sequence>MVLIYELIRLYVAIKESEILDALKFFGRELQREDIRRKLFLLQQFSLVQKITYSDSMFYACGNETFHNLRVVLKSGASFDPLRRHVECVEYYKNNNSERNRNRAIERAKLGEPK</sequence>
<dbReference type="Proteomes" id="UP000258127">
    <property type="component" value="Chromosome"/>
</dbReference>
<keyword evidence="2" id="KW-1185">Reference proteome</keyword>
<protein>
    <submittedName>
        <fullName evidence="1">Uncharacterized protein</fullName>
    </submittedName>
</protein>
<dbReference type="EMBL" id="CP031641">
    <property type="protein sequence ID" value="AXO89931.1"/>
    <property type="molecule type" value="Genomic_DNA"/>
</dbReference>
<gene>
    <name evidence="1" type="ORF">DZC75_18685</name>
</gene>
<reference evidence="1 2" key="1">
    <citation type="submission" date="2018-08" db="EMBL/GenBank/DDBJ databases">
        <authorList>
            <person name="Lee Y."/>
            <person name="Kakembo D."/>
        </authorList>
    </citation>
    <scope>NUCLEOTIDE SEQUENCE [LARGE SCALE GENOMIC DNA]</scope>
    <source>
        <strain evidence="1 2">JBCS1880</strain>
    </source>
</reference>
<dbReference type="AlphaFoldDB" id="A0AAI8KE70"/>
<evidence type="ECO:0000313" key="1">
    <source>
        <dbReference type="EMBL" id="AXO89931.1"/>
    </source>
</evidence>
<accession>A0AAI8KE70</accession>